<proteinExistence type="inferred from homology"/>
<keyword evidence="7" id="KW-0539">Nucleus</keyword>
<feature type="region of interest" description="Disordered" evidence="10">
    <location>
        <begin position="1"/>
        <end position="187"/>
    </location>
</feature>
<keyword evidence="4" id="KW-0378">Hydrolase</keyword>
<feature type="region of interest" description="Disordered" evidence="10">
    <location>
        <begin position="576"/>
        <end position="611"/>
    </location>
</feature>
<comment type="function">
    <text evidence="8">Functions as a component of the DNA-binding general transcription factor complex TFIID. Binding of TFIID to a promoter (with or without TATA element) is the initial step in pre-initiation complex (PIC) formation. TFIID plays a key role in the regulation of gene expression by RNA polymerase II through different activities such as transcription activator interaction, core promoter recognition and selectivity, TFIIA and TFIIB interaction, chromatin modification (histone acetylation by TAF1), facilitation of DNA opening and initiation of transcription.</text>
</comment>
<dbReference type="InterPro" id="IPR007900">
    <property type="entry name" value="TAF4_C"/>
</dbReference>
<comment type="subcellular location">
    <subcellularLocation>
        <location evidence="1">Nucleus</location>
    </subcellularLocation>
</comment>
<comment type="similarity">
    <text evidence="2">Belongs to the TAF4 family.</text>
</comment>
<dbReference type="InterPro" id="IPR036526">
    <property type="entry name" value="C-N_Hydrolase_sf"/>
</dbReference>
<dbReference type="PANTHER" id="PTHR23088:SF27">
    <property type="entry name" value="DEAMINATED GLUTATHIONE AMIDASE"/>
    <property type="match status" value="1"/>
</dbReference>
<evidence type="ECO:0000256" key="5">
    <source>
        <dbReference type="ARBA" id="ARBA00023015"/>
    </source>
</evidence>
<feature type="region of interest" description="Disordered" evidence="10">
    <location>
        <begin position="484"/>
        <end position="546"/>
    </location>
</feature>
<sequence>MAQSQSQVPLPAFPQSQHSPSPTPQQPGFSLPPNKRVRTDDPASRPGSPYAASHFVASPGVAGSPPLNAASPAAFPHSSTPQPPGYNTSYNNGSHVQGNAQGSMGQGSNGQGNQSHSLNLPDARAGTATPPLLTPQPQPPPMPMPQYTNAMMAPVLHPQQQQPQAMASPVPSQNVMGPPQRPAERPTKDYEYDVTDSLAGTGIDLRAEEQYMSELYSNAMDASSEARTGFVQHAAGSKASFYGAGLANQPAESSPEQDQKKFAIKAAEKAWSEASMRLAVQRTQEINDPFLMVAILHRRAEKIAKEHHISLNLDIKNNAQSMGKMRLPEQFPTPAVTVKMQPGPDSTMVETTGSYIPHDSFLVDQLALMSIATKQRLREMMGDADVVAANRQKTSHGEVPEDWAAAAAPLNTEPLGEVADVDPLKDVADGVPVTSETAPLKRLAEDATLGNIMRPAKKLAKISSSMMLTMRELARQEREWEEARLRRRQKRKDGAADVGTAPSRSGSVAPGTPGSVAPESEKPMTKKEMRKHQTAKAAEANSHANQNITSSMFTGFGGKGSLFGKKKTGKTYDWLNAGRGGSSASTPAKSTPGSGMKGFQGASGTPPAANLAMTTEGRNRLGTWREDKEKGKNIQLRDWVVVLERDGREIKALQRAAEKGKAASHPARRAFFDASPYKPSKYTRSDYVLDRKRQSSPDSGESLRVDREPCTMAIAAVGQICSTASMKTNLEQCVRLVAKAAVGGAKILFLPEASDYIAPTAAESLRLAEPQSTSPFVKGLREAAKFHSVAIHVGVHQPLPTIQPTVTPKLANRALYITADGEIQDSASYDKLHVFDYGSLRESSTVEPGSALTAPFDSPVGRIGSLICFDLRFAEPAILLAQPGKHSRWYDRAAQILTYPSAFTVRTGQAHWETLLRARAIETQSWVVASAQVGRHNDKRVSYGRSLVVDPWGEVRIRLSGVRSAEEEGDEGSGHGDAASAAAAGNDTMEEIGFVDLDLEQVERVRRMMPLRRRSVYREITEEKA</sequence>
<dbReference type="PANTHER" id="PTHR23088">
    <property type="entry name" value="NITRILASE-RELATED"/>
    <property type="match status" value="1"/>
</dbReference>
<evidence type="ECO:0000256" key="2">
    <source>
        <dbReference type="ARBA" id="ARBA00006178"/>
    </source>
</evidence>
<organism evidence="12 13">
    <name type="scientific">Claviceps arundinis</name>
    <dbReference type="NCBI Taxonomy" id="1623583"/>
    <lineage>
        <taxon>Eukaryota</taxon>
        <taxon>Fungi</taxon>
        <taxon>Dikarya</taxon>
        <taxon>Ascomycota</taxon>
        <taxon>Pezizomycotina</taxon>
        <taxon>Sordariomycetes</taxon>
        <taxon>Hypocreomycetidae</taxon>
        <taxon>Hypocreales</taxon>
        <taxon>Clavicipitaceae</taxon>
        <taxon>Claviceps</taxon>
    </lineage>
</organism>
<evidence type="ECO:0000256" key="8">
    <source>
        <dbReference type="ARBA" id="ARBA00025346"/>
    </source>
</evidence>
<evidence type="ECO:0000256" key="10">
    <source>
        <dbReference type="SAM" id="MobiDB-lite"/>
    </source>
</evidence>
<evidence type="ECO:0000256" key="6">
    <source>
        <dbReference type="ARBA" id="ARBA00023163"/>
    </source>
</evidence>
<evidence type="ECO:0000256" key="1">
    <source>
        <dbReference type="ARBA" id="ARBA00004123"/>
    </source>
</evidence>
<feature type="compositionally biased region" description="Low complexity" evidence="10">
    <location>
        <begin position="976"/>
        <end position="985"/>
    </location>
</feature>
<feature type="region of interest" description="Disordered" evidence="10">
    <location>
        <begin position="683"/>
        <end position="704"/>
    </location>
</feature>
<feature type="compositionally biased region" description="Low complexity" evidence="10">
    <location>
        <begin position="158"/>
        <end position="173"/>
    </location>
</feature>
<dbReference type="InterPro" id="IPR045254">
    <property type="entry name" value="Nit1/2_C-N_Hydrolase"/>
</dbReference>
<evidence type="ECO:0000313" key="13">
    <source>
        <dbReference type="Proteomes" id="UP000742024"/>
    </source>
</evidence>
<evidence type="ECO:0000256" key="3">
    <source>
        <dbReference type="ARBA" id="ARBA00017306"/>
    </source>
</evidence>
<comment type="caution">
    <text evidence="12">The sequence shown here is derived from an EMBL/GenBank/DDBJ whole genome shotgun (WGS) entry which is preliminary data.</text>
</comment>
<feature type="compositionally biased region" description="Polar residues" evidence="10">
    <location>
        <begin position="582"/>
        <end position="593"/>
    </location>
</feature>
<keyword evidence="13" id="KW-1185">Reference proteome</keyword>
<feature type="compositionally biased region" description="Polar residues" evidence="10">
    <location>
        <begin position="77"/>
        <end position="96"/>
    </location>
</feature>
<feature type="region of interest" description="Disordered" evidence="10">
    <location>
        <begin position="963"/>
        <end position="985"/>
    </location>
</feature>
<name>A0ABQ7PLJ8_9HYPO</name>
<keyword evidence="5" id="KW-0805">Transcription regulation</keyword>
<evidence type="ECO:0000313" key="12">
    <source>
        <dbReference type="EMBL" id="KAG5965914.1"/>
    </source>
</evidence>
<accession>A0ABQ7PLJ8</accession>
<dbReference type="InterPro" id="IPR003010">
    <property type="entry name" value="C-N_Hydrolase"/>
</dbReference>
<keyword evidence="6" id="KW-0804">Transcription</keyword>
<evidence type="ECO:0000256" key="7">
    <source>
        <dbReference type="ARBA" id="ARBA00023242"/>
    </source>
</evidence>
<dbReference type="Pfam" id="PF00795">
    <property type="entry name" value="CN_hydrolase"/>
    <property type="match status" value="1"/>
</dbReference>
<protein>
    <recommendedName>
        <fullName evidence="3">Transcription initiation factor TFIID subunit 4</fullName>
    </recommendedName>
    <alternativeName>
        <fullName evidence="9">TBP-associated factor 4</fullName>
    </alternativeName>
</protein>
<dbReference type="Pfam" id="PF05236">
    <property type="entry name" value="TAF4"/>
    <property type="match status" value="1"/>
</dbReference>
<dbReference type="Gene3D" id="3.60.110.10">
    <property type="entry name" value="Carbon-nitrogen hydrolase"/>
    <property type="match status" value="1"/>
</dbReference>
<gene>
    <name evidence="12" type="ORF">E4U57_003498</name>
</gene>
<evidence type="ECO:0000259" key="11">
    <source>
        <dbReference type="PROSITE" id="PS50263"/>
    </source>
</evidence>
<dbReference type="EMBL" id="SRPR01000026">
    <property type="protein sequence ID" value="KAG5965914.1"/>
    <property type="molecule type" value="Genomic_DNA"/>
</dbReference>
<dbReference type="PROSITE" id="PS50263">
    <property type="entry name" value="CN_HYDROLASE"/>
    <property type="match status" value="1"/>
</dbReference>
<evidence type="ECO:0000256" key="9">
    <source>
        <dbReference type="ARBA" id="ARBA00031747"/>
    </source>
</evidence>
<dbReference type="CDD" id="cd07572">
    <property type="entry name" value="nit"/>
    <property type="match status" value="1"/>
</dbReference>
<evidence type="ECO:0000256" key="4">
    <source>
        <dbReference type="ARBA" id="ARBA00022801"/>
    </source>
</evidence>
<dbReference type="SUPFAM" id="SSF56317">
    <property type="entry name" value="Carbon-nitrogen hydrolase"/>
    <property type="match status" value="1"/>
</dbReference>
<dbReference type="Proteomes" id="UP000742024">
    <property type="component" value="Unassembled WGS sequence"/>
</dbReference>
<reference evidence="12 13" key="1">
    <citation type="journal article" date="2020" name="bioRxiv">
        <title>Whole genome comparisons of ergot fungi reveals the divergence and evolution of species within the genus Claviceps are the result of varying mechanisms driving genome evolution and host range expansion.</title>
        <authorList>
            <person name="Wyka S.A."/>
            <person name="Mondo S.J."/>
            <person name="Liu M."/>
            <person name="Dettman J."/>
            <person name="Nalam V."/>
            <person name="Broders K.D."/>
        </authorList>
    </citation>
    <scope>NUCLEOTIDE SEQUENCE [LARGE SCALE GENOMIC DNA]</scope>
    <source>
        <strain evidence="12 13">LM583</strain>
    </source>
</reference>
<feature type="domain" description="CN hydrolase" evidence="11">
    <location>
        <begin position="712"/>
        <end position="999"/>
    </location>
</feature>
<feature type="compositionally biased region" description="Pro residues" evidence="10">
    <location>
        <begin position="132"/>
        <end position="144"/>
    </location>
</feature>